<proteinExistence type="predicted"/>
<organism evidence="4">
    <name type="scientific">uncultured marine bacterium MedDCM-OCT-S04-C694</name>
    <dbReference type="NCBI Taxonomy" id="743058"/>
    <lineage>
        <taxon>Bacteria</taxon>
        <taxon>environmental samples</taxon>
    </lineage>
</organism>
<feature type="domain" description="Peptidase M20 dimerisation" evidence="3">
    <location>
        <begin position="188"/>
        <end position="281"/>
    </location>
</feature>
<feature type="binding site" evidence="2">
    <location>
        <position position="358"/>
    </location>
    <ligand>
        <name>Mn(2+)</name>
        <dbReference type="ChEBI" id="CHEBI:29035"/>
        <label>2</label>
    </ligand>
</feature>
<dbReference type="Gene3D" id="3.30.70.360">
    <property type="match status" value="1"/>
</dbReference>
<keyword evidence="2" id="KW-0479">Metal-binding</keyword>
<accession>D6PD36</accession>
<dbReference type="FunFam" id="3.30.70.360:FF:000001">
    <property type="entry name" value="N-acetyldiaminopimelate deacetylase"/>
    <property type="match status" value="1"/>
</dbReference>
<dbReference type="Pfam" id="PF07687">
    <property type="entry name" value="M20_dimer"/>
    <property type="match status" value="1"/>
</dbReference>
<dbReference type="InterPro" id="IPR036264">
    <property type="entry name" value="Bact_exopeptidase_dim_dom"/>
</dbReference>
<dbReference type="CDD" id="cd05666">
    <property type="entry name" value="M20_Acy1-like"/>
    <property type="match status" value="1"/>
</dbReference>
<name>D6PD36_9BACT</name>
<dbReference type="Gene3D" id="3.40.630.10">
    <property type="entry name" value="Zn peptidases"/>
    <property type="match status" value="1"/>
</dbReference>
<evidence type="ECO:0000256" key="2">
    <source>
        <dbReference type="PIRSR" id="PIRSR005962-1"/>
    </source>
</evidence>
<dbReference type="AlphaFoldDB" id="D6PD36"/>
<feature type="binding site" evidence="2">
    <location>
        <position position="165"/>
    </location>
    <ligand>
        <name>Mn(2+)</name>
        <dbReference type="ChEBI" id="CHEBI:29035"/>
        <label>2</label>
    </ligand>
</feature>
<evidence type="ECO:0000313" key="4">
    <source>
        <dbReference type="EMBL" id="ADD93637.1"/>
    </source>
</evidence>
<reference evidence="4" key="1">
    <citation type="journal article" date="2010" name="ISME J.">
        <title>Metagenome of the Mediterranean deep chlorophyll maximum studied by direct and fosmid library 454 pyrosequencing.</title>
        <authorList>
            <person name="Ghai R."/>
            <person name="Martin-Cuadrado A.B."/>
            <person name="Molto A.G."/>
            <person name="Heredia I.G."/>
            <person name="Cabrera R."/>
            <person name="Martin J."/>
            <person name="Verdu M."/>
            <person name="Deschamps P."/>
            <person name="Moreira D."/>
            <person name="Lopez-Garcia P."/>
            <person name="Mira A."/>
            <person name="Rodriguez-Valera F."/>
        </authorList>
    </citation>
    <scope>NUCLEOTIDE SEQUENCE</scope>
</reference>
<dbReference type="GO" id="GO:0050118">
    <property type="term" value="F:N-acetyldiaminopimelate deacetylase activity"/>
    <property type="evidence" value="ECO:0007669"/>
    <property type="project" value="UniProtKB-ARBA"/>
</dbReference>
<comment type="cofactor">
    <cofactor evidence="2">
        <name>Mn(2+)</name>
        <dbReference type="ChEBI" id="CHEBI:29035"/>
    </cofactor>
    <text evidence="2">The Mn(2+) ion enhances activity.</text>
</comment>
<sequence length="389" mass="42298">MPIKNRFAELFPQIVNWRHDFHRNPELQYELPKTAGKVADLLREFGCDEVVEGIGKMGVVGIVCGQVDKSGRVIGLRADMDALPIAEKSGVSYISEIPDVMHACGHDGHTSMLLGAAKYLCETRNFDGKAAVIFQPAEEGGAGAKAMIDDGLVSRFGIDEFYGIHNMPGIKTGTFAIRKGPIMASADRFKIILTGKGGHAGMPHLAVDTTLVAAQILVSLNLIVSRSVDPLKRVVITAGTFKTDSSALNVIANTVELEGSVRSLDEDMRELVQERLCEVAEGTAAANQCEIKIEYERGYPITDNNDAATQYAIAVASAVSEVDTDTPPIMPSEDFSYMLNEKPGAFIFLGNGDSQMLHHPEYIFDDEAIPFGSSWYAGMVEERLRLNLK</sequence>
<evidence type="ECO:0000256" key="1">
    <source>
        <dbReference type="ARBA" id="ARBA00022801"/>
    </source>
</evidence>
<dbReference type="PANTHER" id="PTHR11014:SF63">
    <property type="entry name" value="METALLOPEPTIDASE, PUTATIVE (AFU_ORTHOLOGUE AFUA_6G09600)-RELATED"/>
    <property type="match status" value="1"/>
</dbReference>
<protein>
    <submittedName>
        <fullName evidence="4">Amidohydrolase family protein</fullName>
    </submittedName>
</protein>
<keyword evidence="1 4" id="KW-0378">Hydrolase</keyword>
<dbReference type="GO" id="GO:0046872">
    <property type="term" value="F:metal ion binding"/>
    <property type="evidence" value="ECO:0007669"/>
    <property type="project" value="UniProtKB-KW"/>
</dbReference>
<dbReference type="PIRSF" id="PIRSF005962">
    <property type="entry name" value="Pept_M20D_amidohydro"/>
    <property type="match status" value="1"/>
</dbReference>
<dbReference type="EMBL" id="GU942991">
    <property type="protein sequence ID" value="ADD93637.1"/>
    <property type="molecule type" value="Genomic_DNA"/>
</dbReference>
<keyword evidence="2" id="KW-0464">Manganese</keyword>
<dbReference type="SUPFAM" id="SSF53187">
    <property type="entry name" value="Zn-dependent exopeptidases"/>
    <property type="match status" value="1"/>
</dbReference>
<feature type="binding site" evidence="2">
    <location>
        <position position="106"/>
    </location>
    <ligand>
        <name>Mn(2+)</name>
        <dbReference type="ChEBI" id="CHEBI:29035"/>
        <label>2</label>
    </ligand>
</feature>
<dbReference type="SUPFAM" id="SSF55031">
    <property type="entry name" value="Bacterial exopeptidase dimerisation domain"/>
    <property type="match status" value="1"/>
</dbReference>
<feature type="binding site" evidence="2">
    <location>
        <position position="139"/>
    </location>
    <ligand>
        <name>Mn(2+)</name>
        <dbReference type="ChEBI" id="CHEBI:29035"/>
        <label>2</label>
    </ligand>
</feature>
<dbReference type="InterPro" id="IPR011650">
    <property type="entry name" value="Peptidase_M20_dimer"/>
</dbReference>
<dbReference type="NCBIfam" id="TIGR01891">
    <property type="entry name" value="amidohydrolases"/>
    <property type="match status" value="1"/>
</dbReference>
<feature type="binding site" evidence="2">
    <location>
        <position position="104"/>
    </location>
    <ligand>
        <name>Mn(2+)</name>
        <dbReference type="ChEBI" id="CHEBI:29035"/>
        <label>2</label>
    </ligand>
</feature>
<dbReference type="GO" id="GO:0019877">
    <property type="term" value="P:diaminopimelate biosynthetic process"/>
    <property type="evidence" value="ECO:0007669"/>
    <property type="project" value="UniProtKB-ARBA"/>
</dbReference>
<dbReference type="InterPro" id="IPR002933">
    <property type="entry name" value="Peptidase_M20"/>
</dbReference>
<dbReference type="Pfam" id="PF01546">
    <property type="entry name" value="Peptidase_M20"/>
    <property type="match status" value="1"/>
</dbReference>
<dbReference type="PANTHER" id="PTHR11014">
    <property type="entry name" value="PEPTIDASE M20 FAMILY MEMBER"/>
    <property type="match status" value="1"/>
</dbReference>
<dbReference type="InterPro" id="IPR017439">
    <property type="entry name" value="Amidohydrolase"/>
</dbReference>
<evidence type="ECO:0000259" key="3">
    <source>
        <dbReference type="Pfam" id="PF07687"/>
    </source>
</evidence>